<dbReference type="Proteomes" id="UP000186026">
    <property type="component" value="Unassembled WGS sequence"/>
</dbReference>
<sequence>MNLAITGATSGIGEFTLRNLIPAFEQIFILARNKQKAENLVKDLKTDASQKCIFIYCDLTDMDSVVSAAQELSNHCDQLDVLINNAGGIFKQKEITMDQFETSLSANHLGHFLLTNKLLPLLLNSNVAKIINVSSEAHRAAKVRFSDLNYKENSYSAFGAYANVKLFNILFTKSLVELYGDKGLKSYALHPGVVKTNFGSDTSGIFAFLWKLATPFMISAEDGAKTSIFLAKSKLPENLNGSYFKNSKAVKPSSSASSKSMRQKLWAVSEELLADWL</sequence>
<name>A0A1N7NRV7_9BACT</name>
<reference evidence="3" key="1">
    <citation type="submission" date="2017-01" db="EMBL/GenBank/DDBJ databases">
        <authorList>
            <person name="Varghese N."/>
            <person name="Submissions S."/>
        </authorList>
    </citation>
    <scope>NUCLEOTIDE SEQUENCE [LARGE SCALE GENOMIC DNA]</scope>
    <source>
        <strain evidence="3">DSM 46698</strain>
    </source>
</reference>
<evidence type="ECO:0000313" key="2">
    <source>
        <dbReference type="EMBL" id="SIT00998.1"/>
    </source>
</evidence>
<protein>
    <submittedName>
        <fullName evidence="2">NAD(P)-dependent dehydrogenase, short-chain alcohol dehydrogenase family</fullName>
    </submittedName>
</protein>
<evidence type="ECO:0000256" key="1">
    <source>
        <dbReference type="ARBA" id="ARBA00023002"/>
    </source>
</evidence>
<dbReference type="InterPro" id="IPR002347">
    <property type="entry name" value="SDR_fam"/>
</dbReference>
<dbReference type="STRING" id="529505.SAMN05421761_11199"/>
<accession>A0A1N7NRV7</accession>
<dbReference type="PANTHER" id="PTHR43157:SF31">
    <property type="entry name" value="PHOSPHATIDYLINOSITOL-GLYCAN BIOSYNTHESIS CLASS F PROTEIN"/>
    <property type="match status" value="1"/>
</dbReference>
<proteinExistence type="predicted"/>
<keyword evidence="1" id="KW-0560">Oxidoreductase</keyword>
<dbReference type="InterPro" id="IPR036291">
    <property type="entry name" value="NAD(P)-bd_dom_sf"/>
</dbReference>
<dbReference type="Gene3D" id="3.40.50.720">
    <property type="entry name" value="NAD(P)-binding Rossmann-like Domain"/>
    <property type="match status" value="1"/>
</dbReference>
<dbReference type="AlphaFoldDB" id="A0A1N7NRV7"/>
<keyword evidence="3" id="KW-1185">Reference proteome</keyword>
<evidence type="ECO:0000313" key="3">
    <source>
        <dbReference type="Proteomes" id="UP000186026"/>
    </source>
</evidence>
<dbReference type="PANTHER" id="PTHR43157">
    <property type="entry name" value="PHOSPHATIDYLINOSITOL-GLYCAN BIOSYNTHESIS CLASS F PROTEIN-RELATED"/>
    <property type="match status" value="1"/>
</dbReference>
<dbReference type="PRINTS" id="PR00081">
    <property type="entry name" value="GDHRDH"/>
</dbReference>
<organism evidence="2 3">
    <name type="scientific">Belliella pelovolcani</name>
    <dbReference type="NCBI Taxonomy" id="529505"/>
    <lineage>
        <taxon>Bacteria</taxon>
        <taxon>Pseudomonadati</taxon>
        <taxon>Bacteroidota</taxon>
        <taxon>Cytophagia</taxon>
        <taxon>Cytophagales</taxon>
        <taxon>Cyclobacteriaceae</taxon>
        <taxon>Belliella</taxon>
    </lineage>
</organism>
<dbReference type="GO" id="GO:0016491">
    <property type="term" value="F:oxidoreductase activity"/>
    <property type="evidence" value="ECO:0007669"/>
    <property type="project" value="UniProtKB-KW"/>
</dbReference>
<dbReference type="RefSeq" id="WP_076502056.1">
    <property type="nucleotide sequence ID" value="NZ_FTOP01000011.1"/>
</dbReference>
<dbReference type="EMBL" id="FTOP01000011">
    <property type="protein sequence ID" value="SIT00998.1"/>
    <property type="molecule type" value="Genomic_DNA"/>
</dbReference>
<dbReference type="OrthoDB" id="597510at2"/>
<gene>
    <name evidence="2" type="ORF">SAMN05421761_11199</name>
</gene>
<dbReference type="Pfam" id="PF00106">
    <property type="entry name" value="adh_short"/>
    <property type="match status" value="1"/>
</dbReference>
<dbReference type="SUPFAM" id="SSF51735">
    <property type="entry name" value="NAD(P)-binding Rossmann-fold domains"/>
    <property type="match status" value="1"/>
</dbReference>